<accession>A0A0F7L6K8</accession>
<dbReference type="EMBL" id="KR029585">
    <property type="protein sequence ID" value="AKH46651.1"/>
    <property type="molecule type" value="Genomic_DNA"/>
</dbReference>
<sequence length="55" mass="6401">MTARPALAFLLPLLRLRLRLRLLRPPLRYWRLTPGRLAARREGSRTIRSPSPALI</sequence>
<proteinExistence type="predicted"/>
<organism evidence="1">
    <name type="scientific">uncultured marine virus</name>
    <dbReference type="NCBI Taxonomy" id="186617"/>
    <lineage>
        <taxon>Viruses</taxon>
        <taxon>environmental samples</taxon>
    </lineage>
</organism>
<evidence type="ECO:0000313" key="1">
    <source>
        <dbReference type="EMBL" id="AKH46651.1"/>
    </source>
</evidence>
<protein>
    <submittedName>
        <fullName evidence="1">Uncharacterized protein</fullName>
    </submittedName>
</protein>
<reference evidence="1" key="2">
    <citation type="submission" date="2015-03" db="EMBL/GenBank/DDBJ databases">
        <authorList>
            <person name="Chow C.-E.T."/>
            <person name="Winget D.M."/>
            <person name="White R.A.III."/>
            <person name="Hallam S.J."/>
            <person name="Suttle C.A."/>
        </authorList>
    </citation>
    <scope>NUCLEOTIDE SEQUENCE</scope>
    <source>
        <strain evidence="1">Anoxic2_1</strain>
    </source>
</reference>
<reference evidence="1" key="1">
    <citation type="journal article" date="2015" name="Front. Microbiol.">
        <title>Combining genomic sequencing methods to explore viral diversity and reveal potential virus-host interactions.</title>
        <authorList>
            <person name="Chow C.E."/>
            <person name="Winget D.M."/>
            <person name="White R.A.III."/>
            <person name="Hallam S.J."/>
            <person name="Suttle C.A."/>
        </authorList>
    </citation>
    <scope>NUCLEOTIDE SEQUENCE</scope>
    <source>
        <strain evidence="1">Anoxic2_1</strain>
    </source>
</reference>
<name>A0A0F7L6K8_9VIRU</name>